<protein>
    <submittedName>
        <fullName evidence="1">Uncharacterized protein</fullName>
    </submittedName>
</protein>
<proteinExistence type="predicted"/>
<name>A0A1M3KX81_9BACT</name>
<reference evidence="1 2" key="1">
    <citation type="submission" date="2016-09" db="EMBL/GenBank/DDBJ databases">
        <title>Genome-resolved meta-omics ties microbial dynamics to process performance in biotechnology for thiocyanate degradation.</title>
        <authorList>
            <person name="Kantor R.S."/>
            <person name="Huddy R.J."/>
            <person name="Iyer R."/>
            <person name="Thomas B.C."/>
            <person name="Brown C.T."/>
            <person name="Anantharaman K."/>
            <person name="Tringe S."/>
            <person name="Hettich R.L."/>
            <person name="Harrison S.T."/>
            <person name="Banfield J.F."/>
        </authorList>
    </citation>
    <scope>NUCLEOTIDE SEQUENCE [LARGE SCALE GENOMIC DNA]</scope>
    <source>
        <strain evidence="1">59-99</strain>
    </source>
</reference>
<dbReference type="AlphaFoldDB" id="A0A1M3KX81"/>
<gene>
    <name evidence="1" type="ORF">BGO89_10715</name>
</gene>
<evidence type="ECO:0000313" key="2">
    <source>
        <dbReference type="Proteomes" id="UP000184233"/>
    </source>
</evidence>
<organism evidence="1 2">
    <name type="scientific">Candidatus Kapaibacterium thiocyanatum</name>
    <dbReference type="NCBI Taxonomy" id="1895771"/>
    <lineage>
        <taxon>Bacteria</taxon>
        <taxon>Pseudomonadati</taxon>
        <taxon>Candidatus Kapaibacteriota</taxon>
        <taxon>Candidatus Kapaibacteriia</taxon>
        <taxon>Candidatus Kapaibacteriales</taxon>
        <taxon>Candidatus Kapaibacteriaceae</taxon>
        <taxon>Candidatus Kapaibacterium</taxon>
    </lineage>
</organism>
<comment type="caution">
    <text evidence="1">The sequence shown here is derived from an EMBL/GenBank/DDBJ whole genome shotgun (WGS) entry which is preliminary data.</text>
</comment>
<dbReference type="Proteomes" id="UP000184233">
    <property type="component" value="Unassembled WGS sequence"/>
</dbReference>
<accession>A0A1M3KX81</accession>
<evidence type="ECO:0000313" key="1">
    <source>
        <dbReference type="EMBL" id="OJX56983.1"/>
    </source>
</evidence>
<dbReference type="EMBL" id="MKVH01000024">
    <property type="protein sequence ID" value="OJX56983.1"/>
    <property type="molecule type" value="Genomic_DNA"/>
</dbReference>
<sequence>MRIGCTLVISYGCPAVRRSFVVVVVTRSIVPTDLLRRYVSMMIGGYERNPRVLVPFGCRHPG</sequence>